<evidence type="ECO:0000313" key="3">
    <source>
        <dbReference type="Proteomes" id="UP001057375"/>
    </source>
</evidence>
<evidence type="ECO:0000256" key="1">
    <source>
        <dbReference type="SAM" id="MobiDB-lite"/>
    </source>
</evidence>
<reference evidence="2" key="1">
    <citation type="submission" date="2022-03" db="EMBL/GenBank/DDBJ databases">
        <title>Draft genome sequence of Aduncisulcus paluster, a free-living microaerophilic Fornicata.</title>
        <authorList>
            <person name="Yuyama I."/>
            <person name="Kume K."/>
            <person name="Tamura T."/>
            <person name="Inagaki Y."/>
            <person name="Hashimoto T."/>
        </authorList>
    </citation>
    <scope>NUCLEOTIDE SEQUENCE</scope>
    <source>
        <strain evidence="2">NY0171</strain>
    </source>
</reference>
<gene>
    <name evidence="2" type="ORF">ADUPG1_013561</name>
</gene>
<feature type="compositionally biased region" description="Polar residues" evidence="1">
    <location>
        <begin position="81"/>
        <end position="92"/>
    </location>
</feature>
<organism evidence="2 3">
    <name type="scientific">Aduncisulcus paluster</name>
    <dbReference type="NCBI Taxonomy" id="2918883"/>
    <lineage>
        <taxon>Eukaryota</taxon>
        <taxon>Metamonada</taxon>
        <taxon>Carpediemonas-like organisms</taxon>
        <taxon>Aduncisulcus</taxon>
    </lineage>
</organism>
<protein>
    <submittedName>
        <fullName evidence="2">Uncharacterized protein</fullName>
    </submittedName>
</protein>
<accession>A0ABQ5K3C5</accession>
<keyword evidence="3" id="KW-1185">Reference proteome</keyword>
<name>A0ABQ5K3C5_9EUKA</name>
<feature type="region of interest" description="Disordered" evidence="1">
    <location>
        <begin position="77"/>
        <end position="102"/>
    </location>
</feature>
<sequence length="102" mass="11495">MANGSSHAVSHPNHSPINSSYWSLSSTNRLRDDWQNNQDDGYETVAVDVDEILRFVSEHEFTELVRSNVIELRRLEERAAGQQQHPSSTRSRTGACLTTALL</sequence>
<evidence type="ECO:0000313" key="2">
    <source>
        <dbReference type="EMBL" id="GKT26985.1"/>
    </source>
</evidence>
<dbReference type="Proteomes" id="UP001057375">
    <property type="component" value="Unassembled WGS sequence"/>
</dbReference>
<dbReference type="EMBL" id="BQXS01012695">
    <property type="protein sequence ID" value="GKT26985.1"/>
    <property type="molecule type" value="Genomic_DNA"/>
</dbReference>
<feature type="region of interest" description="Disordered" evidence="1">
    <location>
        <begin position="1"/>
        <end position="22"/>
    </location>
</feature>
<proteinExistence type="predicted"/>
<comment type="caution">
    <text evidence="2">The sequence shown here is derived from an EMBL/GenBank/DDBJ whole genome shotgun (WGS) entry which is preliminary data.</text>
</comment>